<feature type="region of interest" description="Disordered" evidence="1">
    <location>
        <begin position="43"/>
        <end position="66"/>
    </location>
</feature>
<dbReference type="InterPro" id="IPR038944">
    <property type="entry name" value="OEP7-like"/>
</dbReference>
<dbReference type="PANTHER" id="PTHR33982:SF4">
    <property type="entry name" value="TRANSMEMBRANE PROTEIN"/>
    <property type="match status" value="1"/>
</dbReference>
<dbReference type="EMBL" id="JACMSC010000002">
    <property type="protein sequence ID" value="KAG6533315.1"/>
    <property type="molecule type" value="Genomic_DNA"/>
</dbReference>
<comment type="caution">
    <text evidence="2">The sequence shown here is derived from an EMBL/GenBank/DDBJ whole genome shotgun (WGS) entry which is preliminary data.</text>
</comment>
<dbReference type="AlphaFoldDB" id="A0A8J5I0S0"/>
<proteinExistence type="predicted"/>
<feature type="compositionally biased region" description="Basic and acidic residues" evidence="1">
    <location>
        <begin position="43"/>
        <end position="55"/>
    </location>
</feature>
<evidence type="ECO:0000256" key="1">
    <source>
        <dbReference type="SAM" id="MobiDB-lite"/>
    </source>
</evidence>
<evidence type="ECO:0000313" key="3">
    <source>
        <dbReference type="Proteomes" id="UP000734854"/>
    </source>
</evidence>
<gene>
    <name evidence="2" type="ORF">ZIOFF_007182</name>
</gene>
<dbReference type="Proteomes" id="UP000734854">
    <property type="component" value="Unassembled WGS sequence"/>
</dbReference>
<name>A0A8J5I0S0_ZINOF</name>
<keyword evidence="3" id="KW-1185">Reference proteome</keyword>
<sequence>METGHRRARRNAKRAGLVAVGAVAFAYLSFQVGFKPYIERVQEAMDRPQQERSGEADPPSSPPDASSVEYRRIKLLLSSDVFYNLYLSTENHREWYYGVC</sequence>
<organism evidence="2 3">
    <name type="scientific">Zingiber officinale</name>
    <name type="common">Ginger</name>
    <name type="synonym">Amomum zingiber</name>
    <dbReference type="NCBI Taxonomy" id="94328"/>
    <lineage>
        <taxon>Eukaryota</taxon>
        <taxon>Viridiplantae</taxon>
        <taxon>Streptophyta</taxon>
        <taxon>Embryophyta</taxon>
        <taxon>Tracheophyta</taxon>
        <taxon>Spermatophyta</taxon>
        <taxon>Magnoliopsida</taxon>
        <taxon>Liliopsida</taxon>
        <taxon>Zingiberales</taxon>
        <taxon>Zingiberaceae</taxon>
        <taxon>Zingiber</taxon>
    </lineage>
</organism>
<reference evidence="2 3" key="1">
    <citation type="submission" date="2020-08" db="EMBL/GenBank/DDBJ databases">
        <title>Plant Genome Project.</title>
        <authorList>
            <person name="Zhang R.-G."/>
        </authorList>
    </citation>
    <scope>NUCLEOTIDE SEQUENCE [LARGE SCALE GENOMIC DNA]</scope>
    <source>
        <tissue evidence="2">Rhizome</tissue>
    </source>
</reference>
<evidence type="ECO:0000313" key="2">
    <source>
        <dbReference type="EMBL" id="KAG6533315.1"/>
    </source>
</evidence>
<dbReference type="PANTHER" id="PTHR33982">
    <property type="entry name" value="OUTER ENVELOPE MEMBRANE PROTEIN 7-RELATED"/>
    <property type="match status" value="1"/>
</dbReference>
<protein>
    <submittedName>
        <fullName evidence="2">Uncharacterized protein</fullName>
    </submittedName>
</protein>
<accession>A0A8J5I0S0</accession>